<dbReference type="Pfam" id="PF04610">
    <property type="entry name" value="TrbL"/>
    <property type="match status" value="1"/>
</dbReference>
<comment type="subcellular location">
    <subcellularLocation>
        <location evidence="1">Membrane</location>
        <topology evidence="1">Multi-pass membrane protein</topology>
    </subcellularLocation>
</comment>
<evidence type="ECO:0000256" key="3">
    <source>
        <dbReference type="ARBA" id="ARBA00022989"/>
    </source>
</evidence>
<protein>
    <submittedName>
        <fullName evidence="7">Type IV secretion system protein</fullName>
    </submittedName>
</protein>
<feature type="transmembrane region" description="Helical" evidence="6">
    <location>
        <begin position="199"/>
        <end position="215"/>
    </location>
</feature>
<dbReference type="InterPro" id="IPR007688">
    <property type="entry name" value="Conjugal_tfr_TrbL/VirB6"/>
</dbReference>
<feature type="compositionally biased region" description="Basic and acidic residues" evidence="5">
    <location>
        <begin position="363"/>
        <end position="372"/>
    </location>
</feature>
<evidence type="ECO:0000256" key="5">
    <source>
        <dbReference type="SAM" id="MobiDB-lite"/>
    </source>
</evidence>
<feature type="region of interest" description="Disordered" evidence="5">
    <location>
        <begin position="320"/>
        <end position="372"/>
    </location>
</feature>
<evidence type="ECO:0000256" key="2">
    <source>
        <dbReference type="ARBA" id="ARBA00022692"/>
    </source>
</evidence>
<proteinExistence type="predicted"/>
<reference evidence="7 8" key="1">
    <citation type="submission" date="2022-03" db="EMBL/GenBank/DDBJ databases">
        <title>Complete genome sequence of Lysobacter capsici VKM B-2533 and Lysobacter gummosus 10.1.1, promising sources of lytic agents.</title>
        <authorList>
            <person name="Tarlachkov S.V."/>
            <person name="Kudryakova I.V."/>
            <person name="Afoshin A.S."/>
            <person name="Leontyevskaya E.A."/>
            <person name="Leontyevskaya N.V."/>
        </authorList>
    </citation>
    <scope>NUCLEOTIDE SEQUENCE [LARGE SCALE GENOMIC DNA]</scope>
    <source>
        <strain evidence="7 8">10.1.1</strain>
    </source>
</reference>
<evidence type="ECO:0000256" key="1">
    <source>
        <dbReference type="ARBA" id="ARBA00004141"/>
    </source>
</evidence>
<evidence type="ECO:0000313" key="7">
    <source>
        <dbReference type="EMBL" id="UNP29222.1"/>
    </source>
</evidence>
<keyword evidence="3 6" id="KW-1133">Transmembrane helix</keyword>
<feature type="transmembrane region" description="Helical" evidence="6">
    <location>
        <begin position="278"/>
        <end position="304"/>
    </location>
</feature>
<organism evidence="7 8">
    <name type="scientific">Lysobacter gummosus</name>
    <dbReference type="NCBI Taxonomy" id="262324"/>
    <lineage>
        <taxon>Bacteria</taxon>
        <taxon>Pseudomonadati</taxon>
        <taxon>Pseudomonadota</taxon>
        <taxon>Gammaproteobacteria</taxon>
        <taxon>Lysobacterales</taxon>
        <taxon>Lysobacteraceae</taxon>
        <taxon>Lysobacter</taxon>
    </lineage>
</organism>
<keyword evidence="4 6" id="KW-0472">Membrane</keyword>
<evidence type="ECO:0000256" key="4">
    <source>
        <dbReference type="ARBA" id="ARBA00023136"/>
    </source>
</evidence>
<sequence length="372" mass="39301">MFDLQSVGLNEALGSLLRAGIPDGVDSLGFFALFKDFLDGEIAEYSRNLLRRVGTLGALAVTPIVTLWIIYQGFLRVTGRSHESMAALQADATRIVLITLVAGFVGGFQPTIYKTMTDGISQTINWTISGQDETTVYNDIDQALAIMQLATSSIDLLDVGDNQVAIKKRDDASLMAGLGVGGPAITAGCLLILNKFVMALLLGTGPFFILCLIFKQTEGLFKGWFNALLGTLMSMAFLSVAVTLAMDITLALAGAFWATEGLSKLLGMGTASEGINSVVQMQGILGLILTMLILSAPPAAAMLFRGLLANFNPYSQIGAGGARGSDRAPPQGHPQYPGPQAAPASVPNHSSRTTPTGTPIADETTRTVRQRD</sequence>
<gene>
    <name evidence="7" type="ORF">MOV92_22595</name>
</gene>
<accession>A0ABY3X9G7</accession>
<keyword evidence="2 6" id="KW-0812">Transmembrane</keyword>
<dbReference type="EMBL" id="CP093547">
    <property type="protein sequence ID" value="UNP29222.1"/>
    <property type="molecule type" value="Genomic_DNA"/>
</dbReference>
<evidence type="ECO:0000256" key="6">
    <source>
        <dbReference type="SAM" id="Phobius"/>
    </source>
</evidence>
<keyword evidence="8" id="KW-1185">Reference proteome</keyword>
<dbReference type="Proteomes" id="UP000829194">
    <property type="component" value="Chromosome"/>
</dbReference>
<evidence type="ECO:0000313" key="8">
    <source>
        <dbReference type="Proteomes" id="UP000829194"/>
    </source>
</evidence>
<dbReference type="RefSeq" id="WP_057944715.1">
    <property type="nucleotide sequence ID" value="NZ_CP011131.1"/>
</dbReference>
<feature type="transmembrane region" description="Helical" evidence="6">
    <location>
        <begin position="227"/>
        <end position="258"/>
    </location>
</feature>
<feature type="compositionally biased region" description="Polar residues" evidence="5">
    <location>
        <begin position="347"/>
        <end position="357"/>
    </location>
</feature>
<feature type="transmembrane region" description="Helical" evidence="6">
    <location>
        <begin position="172"/>
        <end position="193"/>
    </location>
</feature>
<feature type="transmembrane region" description="Helical" evidence="6">
    <location>
        <begin position="56"/>
        <end position="75"/>
    </location>
</feature>
<name>A0ABY3X9G7_9GAMM</name>
<feature type="transmembrane region" description="Helical" evidence="6">
    <location>
        <begin position="95"/>
        <end position="113"/>
    </location>
</feature>
<feature type="compositionally biased region" description="Low complexity" evidence="5">
    <location>
        <begin position="328"/>
        <end position="344"/>
    </location>
</feature>